<evidence type="ECO:0000259" key="5">
    <source>
        <dbReference type="PROSITE" id="PS01124"/>
    </source>
</evidence>
<dbReference type="Gene3D" id="1.10.10.60">
    <property type="entry name" value="Homeodomain-like"/>
    <property type="match status" value="2"/>
</dbReference>
<evidence type="ECO:0000259" key="6">
    <source>
        <dbReference type="PROSITE" id="PS50110"/>
    </source>
</evidence>
<organism evidence="7 8">
    <name type="scientific">Amedibacillus dolichus</name>
    <dbReference type="NCBI Taxonomy" id="31971"/>
    <lineage>
        <taxon>Bacteria</taxon>
        <taxon>Bacillati</taxon>
        <taxon>Bacillota</taxon>
        <taxon>Erysipelotrichia</taxon>
        <taxon>Erysipelotrichales</taxon>
        <taxon>Erysipelotrichaceae</taxon>
        <taxon>Amedibacillus</taxon>
    </lineage>
</organism>
<evidence type="ECO:0000256" key="4">
    <source>
        <dbReference type="PROSITE-ProRule" id="PRU00169"/>
    </source>
</evidence>
<dbReference type="SMART" id="SM00448">
    <property type="entry name" value="REC"/>
    <property type="match status" value="1"/>
</dbReference>
<dbReference type="InterPro" id="IPR009057">
    <property type="entry name" value="Homeodomain-like_sf"/>
</dbReference>
<reference evidence="7 8" key="2">
    <citation type="submission" date="2023-06" db="EMBL/GenBank/DDBJ databases">
        <title>Identification and characterization of horizontal gene transfer across gut microbiota members of farm animals based on homology search.</title>
        <authorList>
            <person name="Schwarzerova J."/>
            <person name="Nykrynova M."/>
            <person name="Jureckova K."/>
            <person name="Cejkova D."/>
            <person name="Rychlik I."/>
        </authorList>
    </citation>
    <scope>NUCLEOTIDE SEQUENCE [LARGE SCALE GENOMIC DNA]</scope>
    <source>
        <strain evidence="7 8">ET39</strain>
    </source>
</reference>
<keyword evidence="2" id="KW-0238">DNA-binding</keyword>
<dbReference type="PANTHER" id="PTHR43280">
    <property type="entry name" value="ARAC-FAMILY TRANSCRIPTIONAL REGULATOR"/>
    <property type="match status" value="1"/>
</dbReference>
<reference evidence="8" key="1">
    <citation type="submission" date="2023-06" db="EMBL/GenBank/DDBJ databases">
        <title>Identification and characterization of horizontal gene transfer across gut microbiota members of farm animals based on homology search.</title>
        <authorList>
            <person name="Zeman M."/>
            <person name="Kubasova T."/>
            <person name="Jahodarova E."/>
            <person name="Nykrynova M."/>
            <person name="Rychlik I."/>
        </authorList>
    </citation>
    <scope>NUCLEOTIDE SEQUENCE [LARGE SCALE GENOMIC DNA]</scope>
    <source>
        <strain evidence="8">ET39</strain>
    </source>
</reference>
<dbReference type="PANTHER" id="PTHR43280:SF2">
    <property type="entry name" value="HTH-TYPE TRANSCRIPTIONAL REGULATOR EXSA"/>
    <property type="match status" value="1"/>
</dbReference>
<dbReference type="InterPro" id="IPR018060">
    <property type="entry name" value="HTH_AraC"/>
</dbReference>
<dbReference type="SUPFAM" id="SSF46689">
    <property type="entry name" value="Homeodomain-like"/>
    <property type="match status" value="2"/>
</dbReference>
<gene>
    <name evidence="7" type="ORF">QUV96_01460</name>
</gene>
<evidence type="ECO:0000313" key="8">
    <source>
        <dbReference type="Proteomes" id="UP001529340"/>
    </source>
</evidence>
<dbReference type="CDD" id="cd00156">
    <property type="entry name" value="REC"/>
    <property type="match status" value="1"/>
</dbReference>
<dbReference type="Gene3D" id="3.40.50.2300">
    <property type="match status" value="1"/>
</dbReference>
<dbReference type="InterPro" id="IPR001789">
    <property type="entry name" value="Sig_transdc_resp-reg_receiver"/>
</dbReference>
<comment type="caution">
    <text evidence="7">The sequence shown here is derived from an EMBL/GenBank/DDBJ whole genome shotgun (WGS) entry which is preliminary data.</text>
</comment>
<protein>
    <submittedName>
        <fullName evidence="7">Helix-turn-helix domain-containing protein</fullName>
    </submittedName>
</protein>
<feature type="modified residue" description="4-aspartylphosphate" evidence="4">
    <location>
        <position position="55"/>
    </location>
</feature>
<dbReference type="EMBL" id="JAUDCG010000004">
    <property type="protein sequence ID" value="MDM8156301.1"/>
    <property type="molecule type" value="Genomic_DNA"/>
</dbReference>
<feature type="domain" description="HTH araC/xylS-type" evidence="5">
    <location>
        <begin position="420"/>
        <end position="518"/>
    </location>
</feature>
<reference evidence="7 8" key="3">
    <citation type="submission" date="2023-06" db="EMBL/GenBank/DDBJ databases">
        <authorList>
            <person name="Zeman M."/>
            <person name="Kubasova T."/>
            <person name="Jahodarova E."/>
            <person name="Nykrynova M."/>
            <person name="Rychlik I."/>
        </authorList>
    </citation>
    <scope>NUCLEOTIDE SEQUENCE [LARGE SCALE GENOMIC DNA]</scope>
    <source>
        <strain evidence="7 8">ET39</strain>
    </source>
</reference>
<evidence type="ECO:0000256" key="2">
    <source>
        <dbReference type="ARBA" id="ARBA00023125"/>
    </source>
</evidence>
<proteinExistence type="predicted"/>
<dbReference type="RefSeq" id="WP_289606771.1">
    <property type="nucleotide sequence ID" value="NZ_JAUDCG010000004.1"/>
</dbReference>
<evidence type="ECO:0000256" key="1">
    <source>
        <dbReference type="ARBA" id="ARBA00023015"/>
    </source>
</evidence>
<keyword evidence="8" id="KW-1185">Reference proteome</keyword>
<keyword evidence="1" id="KW-0805">Transcription regulation</keyword>
<dbReference type="Pfam" id="PF00072">
    <property type="entry name" value="Response_reg"/>
    <property type="match status" value="1"/>
</dbReference>
<evidence type="ECO:0000256" key="3">
    <source>
        <dbReference type="ARBA" id="ARBA00023163"/>
    </source>
</evidence>
<dbReference type="SMART" id="SM00342">
    <property type="entry name" value="HTH_ARAC"/>
    <property type="match status" value="1"/>
</dbReference>
<keyword evidence="3" id="KW-0804">Transcription</keyword>
<evidence type="ECO:0000313" key="7">
    <source>
        <dbReference type="EMBL" id="MDM8156301.1"/>
    </source>
</evidence>
<dbReference type="PROSITE" id="PS01124">
    <property type="entry name" value="HTH_ARAC_FAMILY_2"/>
    <property type="match status" value="1"/>
</dbReference>
<dbReference type="SUPFAM" id="SSF52172">
    <property type="entry name" value="CheY-like"/>
    <property type="match status" value="1"/>
</dbReference>
<dbReference type="PROSITE" id="PS50110">
    <property type="entry name" value="RESPONSE_REGULATORY"/>
    <property type="match status" value="1"/>
</dbReference>
<keyword evidence="4" id="KW-0597">Phosphoprotein</keyword>
<feature type="domain" description="Response regulatory" evidence="6">
    <location>
        <begin position="3"/>
        <end position="120"/>
    </location>
</feature>
<accession>A0ABT7U9J0</accession>
<name>A0ABT7U9J0_9FIRM</name>
<dbReference type="InterPro" id="IPR011006">
    <property type="entry name" value="CheY-like_superfamily"/>
</dbReference>
<sequence length="519" mass="60722">MLGVMVVDKQRQMYAIYRNMLHWEQYGFEILTYCDSEAKAVEYFCEYRHDLVISDVKLRQGDGISLLKQLKAYDPNCHVILCSYESDPLRMREAWRSGCMDYLIKGMLKNSQVIENLQMICSKRLHGGSAALSGDWRNELQRQLGRIRDHQDVHKEELLDLLRREELACLQAPYHLLGFRMDDVKLTFGKGLYRDRGALQASLREVIEDTLRDRLTHQILFSKMHSGVIIVEAMTMPQLQALCEELVDRFWERLQLHVSMTISDRCIGEQQFYDTYRTIAERSYARFYLGNGCVQQLDRPSFRPLKTQGLTYKEGFLRLSGSGAMTQIRQLCAEMMETMAKQAIDPEDVVFYCRSIIHAIEHQKLRHAKADAPPILAQGTPLFDKAETLPQLQKEFLAILEEIEEWIQTYSDERYSRTVSAVLAYVDEHLDEKITLEQLAATLERTPVHISRIFKKQTGEQLIQYINRRKMQEAAELMEHTDMKIKEIAAAVGMKDQLYFNKVFHRFYQVSPREYRNRL</sequence>
<dbReference type="Proteomes" id="UP001529340">
    <property type="component" value="Unassembled WGS sequence"/>
</dbReference>
<dbReference type="Pfam" id="PF12833">
    <property type="entry name" value="HTH_18"/>
    <property type="match status" value="1"/>
</dbReference>